<organism evidence="1 2">
    <name type="scientific">Citrobacter cronae</name>
    <dbReference type="NCBI Taxonomy" id="1748967"/>
    <lineage>
        <taxon>Bacteria</taxon>
        <taxon>Pseudomonadati</taxon>
        <taxon>Pseudomonadota</taxon>
        <taxon>Gammaproteobacteria</taxon>
        <taxon>Enterobacterales</taxon>
        <taxon>Enterobacteriaceae</taxon>
        <taxon>Citrobacter</taxon>
        <taxon>Citrobacter freundii complex</taxon>
    </lineage>
</organism>
<reference evidence="1 2" key="1">
    <citation type="submission" date="2020-08" db="EMBL/GenBank/DDBJ databases">
        <title>Emergence and comparative genomics analysis of Citrobacter in Fennec fox imported from North Africa to China.</title>
        <authorList>
            <person name="Zheng B."/>
        </authorList>
    </citation>
    <scope>NUCLEOTIDE SEQUENCE [LARGE SCALE GENOMIC DNA]</scope>
    <source>
        <strain evidence="1 2">FF141</strain>
    </source>
</reference>
<dbReference type="RefSeq" id="WP_185656584.1">
    <property type="nucleotide sequence ID" value="NZ_JACLAG010000010.1"/>
</dbReference>
<accession>A0A7X1BTF1</accession>
<dbReference type="AlphaFoldDB" id="A0A7X1BTF1"/>
<dbReference type="GO" id="GO:0016787">
    <property type="term" value="F:hydrolase activity"/>
    <property type="evidence" value="ECO:0007669"/>
    <property type="project" value="UniProtKB-KW"/>
</dbReference>
<sequence length="474" mass="53290">MATLDLSTIKDKLNKLIAGNSWWSQFAGSQFVNMLATLIWQMVYRCLQFASASLAEGFISTATKRASILAASEDRNYVGTRVTPSKGRALITNTSTQAMSLPQYTTFLSDDQYPYMTDDVVTVPVGGMATVGLTQMEIIDVVTTVTEEKAFYHVLLSRALTEVCYKLDVLITIDGVETQWTKSTQFRMATSTSKVYVEFYKPTDQLGVRFGDGTIGMILPVGATIKLKVWCSNGDITLLANQDLTPSNEHAFLADYITAKTETSITGGTDVESIEATRNRAMYYLSYDNQVCWSEDYTFYLKRNLPATTWLAAWGEEQQEKIAGKMDLKFINRIFISGWFPGKTQAELRELIMTTLKNVPNPLNKRYVYVEAAEKPFTITLSGTIPSNLTLSVVISELKKALETRFGKDSKYFDPDDIGSYEVIKVKDLWSFIDQQGYFSKFEIEVNGMQESNGFNDFVYLDVENSTFPEPEDN</sequence>
<dbReference type="Proteomes" id="UP000548504">
    <property type="component" value="Unassembled WGS sequence"/>
</dbReference>
<evidence type="ECO:0000313" key="1">
    <source>
        <dbReference type="EMBL" id="MBC2622709.1"/>
    </source>
</evidence>
<name>A0A7X1BTF1_9ENTR</name>
<protein>
    <submittedName>
        <fullName evidence="1">Bleomycin hydrolase</fullName>
    </submittedName>
</protein>
<comment type="caution">
    <text evidence="1">The sequence shown here is derived from an EMBL/GenBank/DDBJ whole genome shotgun (WGS) entry which is preliminary data.</text>
</comment>
<keyword evidence="1" id="KW-0378">Hydrolase</keyword>
<gene>
    <name evidence="1" type="ORF">H7I73_24015</name>
</gene>
<evidence type="ECO:0000313" key="2">
    <source>
        <dbReference type="Proteomes" id="UP000548504"/>
    </source>
</evidence>
<proteinExistence type="predicted"/>
<dbReference type="EMBL" id="JACLAG010000010">
    <property type="protein sequence ID" value="MBC2622709.1"/>
    <property type="molecule type" value="Genomic_DNA"/>
</dbReference>